<dbReference type="SUPFAM" id="SSF46785">
    <property type="entry name" value="Winged helix' DNA-binding domain"/>
    <property type="match status" value="1"/>
</dbReference>
<evidence type="ECO:0000256" key="10">
    <source>
        <dbReference type="ARBA" id="ARBA00055747"/>
    </source>
</evidence>
<dbReference type="STRING" id="49390.A0A068TT32"/>
<comment type="subcellular location">
    <subcellularLocation>
        <location evidence="1">Nucleus</location>
    </subcellularLocation>
</comment>
<gene>
    <name evidence="16" type="ORF">GSCOC_T00026138001</name>
</gene>
<evidence type="ECO:0000256" key="13">
    <source>
        <dbReference type="SAM" id="Coils"/>
    </source>
</evidence>
<evidence type="ECO:0000256" key="2">
    <source>
        <dbReference type="ARBA" id="ARBA00006403"/>
    </source>
</evidence>
<evidence type="ECO:0000256" key="1">
    <source>
        <dbReference type="ARBA" id="ARBA00004123"/>
    </source>
</evidence>
<keyword evidence="3" id="KW-0597">Phosphoprotein</keyword>
<dbReference type="SMART" id="SM00415">
    <property type="entry name" value="HSF"/>
    <property type="match status" value="1"/>
</dbReference>
<evidence type="ECO:0000256" key="6">
    <source>
        <dbReference type="ARBA" id="ARBA00023125"/>
    </source>
</evidence>
<comment type="function">
    <text evidence="10">DNA-binding protein that specifically binds heat shock promoter elements (HSE) and activates transcription.</text>
</comment>
<feature type="compositionally biased region" description="Polar residues" evidence="14">
    <location>
        <begin position="15"/>
        <end position="30"/>
    </location>
</feature>
<dbReference type="FunCoup" id="A0A068TT32">
    <property type="interactions" value="11"/>
</dbReference>
<evidence type="ECO:0000256" key="3">
    <source>
        <dbReference type="ARBA" id="ARBA00022553"/>
    </source>
</evidence>
<dbReference type="PROSITE" id="PS00434">
    <property type="entry name" value="HSF_DOMAIN"/>
    <property type="match status" value="1"/>
</dbReference>
<dbReference type="FunFam" id="1.10.10.10:FF:000057">
    <property type="entry name" value="Heat shock transcription factor 1"/>
    <property type="match status" value="1"/>
</dbReference>
<keyword evidence="13" id="KW-0175">Coiled coil</keyword>
<dbReference type="PRINTS" id="PR00056">
    <property type="entry name" value="HSFDOMAIN"/>
</dbReference>
<feature type="coiled-coil region" evidence="13">
    <location>
        <begin position="161"/>
        <end position="243"/>
    </location>
</feature>
<protein>
    <recommendedName>
        <fullName evidence="11">Heat stress transcription factor</fullName>
    </recommendedName>
</protein>
<dbReference type="InterPro" id="IPR000232">
    <property type="entry name" value="HSF_DNA-bd"/>
</dbReference>
<feature type="region of interest" description="Disordered" evidence="14">
    <location>
        <begin position="1"/>
        <end position="40"/>
    </location>
</feature>
<dbReference type="PANTHER" id="PTHR10015">
    <property type="entry name" value="HEAT SHOCK TRANSCRIPTION FACTOR"/>
    <property type="match status" value="1"/>
</dbReference>
<proteinExistence type="inferred from homology"/>
<dbReference type="InterPro" id="IPR036390">
    <property type="entry name" value="WH_DNA-bd_sf"/>
</dbReference>
<dbReference type="Proteomes" id="UP000295252">
    <property type="component" value="Chromosome V"/>
</dbReference>
<dbReference type="OMA" id="GNEKFHR"/>
<evidence type="ECO:0000313" key="16">
    <source>
        <dbReference type="EMBL" id="CDO99109.1"/>
    </source>
</evidence>
<reference evidence="17" key="1">
    <citation type="journal article" date="2014" name="Science">
        <title>The coffee genome provides insight into the convergent evolution of caffeine biosynthesis.</title>
        <authorList>
            <person name="Denoeud F."/>
            <person name="Carretero-Paulet L."/>
            <person name="Dereeper A."/>
            <person name="Droc G."/>
            <person name="Guyot R."/>
            <person name="Pietrella M."/>
            <person name="Zheng C."/>
            <person name="Alberti A."/>
            <person name="Anthony F."/>
            <person name="Aprea G."/>
            <person name="Aury J.M."/>
            <person name="Bento P."/>
            <person name="Bernard M."/>
            <person name="Bocs S."/>
            <person name="Campa C."/>
            <person name="Cenci A."/>
            <person name="Combes M.C."/>
            <person name="Crouzillat D."/>
            <person name="Da Silva C."/>
            <person name="Daddiego L."/>
            <person name="De Bellis F."/>
            <person name="Dussert S."/>
            <person name="Garsmeur O."/>
            <person name="Gayraud T."/>
            <person name="Guignon V."/>
            <person name="Jahn K."/>
            <person name="Jamilloux V."/>
            <person name="Joet T."/>
            <person name="Labadie K."/>
            <person name="Lan T."/>
            <person name="Leclercq J."/>
            <person name="Lepelley M."/>
            <person name="Leroy T."/>
            <person name="Li L.T."/>
            <person name="Librado P."/>
            <person name="Lopez L."/>
            <person name="Munoz A."/>
            <person name="Noel B."/>
            <person name="Pallavicini A."/>
            <person name="Perrotta G."/>
            <person name="Poncet V."/>
            <person name="Pot D."/>
            <person name="Priyono X."/>
            <person name="Rigoreau M."/>
            <person name="Rouard M."/>
            <person name="Rozas J."/>
            <person name="Tranchant-Dubreuil C."/>
            <person name="VanBuren R."/>
            <person name="Zhang Q."/>
            <person name="Andrade A.C."/>
            <person name="Argout X."/>
            <person name="Bertrand B."/>
            <person name="de Kochko A."/>
            <person name="Graziosi G."/>
            <person name="Henry R.J."/>
            <person name="Jayarama X."/>
            <person name="Ming R."/>
            <person name="Nagai C."/>
            <person name="Rounsley S."/>
            <person name="Sankoff D."/>
            <person name="Giuliano G."/>
            <person name="Albert V.A."/>
            <person name="Wincker P."/>
            <person name="Lashermes P."/>
        </authorList>
    </citation>
    <scope>NUCLEOTIDE SEQUENCE [LARGE SCALE GENOMIC DNA]</scope>
    <source>
        <strain evidence="17">cv. DH200-94</strain>
    </source>
</reference>
<dbReference type="Gene3D" id="1.10.10.10">
    <property type="entry name" value="Winged helix-like DNA-binding domain superfamily/Winged helix DNA-binding domain"/>
    <property type="match status" value="1"/>
</dbReference>
<keyword evidence="7" id="KW-0010">Activator</keyword>
<dbReference type="AlphaFoldDB" id="A0A068TT32"/>
<keyword evidence="5" id="KW-0346">Stress response</keyword>
<dbReference type="GO" id="GO:0005634">
    <property type="term" value="C:nucleus"/>
    <property type="evidence" value="ECO:0007669"/>
    <property type="project" value="UniProtKB-SubCell"/>
</dbReference>
<dbReference type="Gramene" id="CDO99109">
    <property type="protein sequence ID" value="CDO99109"/>
    <property type="gene ID" value="GSCOC_T00026138001"/>
</dbReference>
<evidence type="ECO:0000256" key="7">
    <source>
        <dbReference type="ARBA" id="ARBA00023159"/>
    </source>
</evidence>
<evidence type="ECO:0000256" key="12">
    <source>
        <dbReference type="RuleBase" id="RU004020"/>
    </source>
</evidence>
<keyword evidence="6" id="KW-0238">DNA-binding</keyword>
<dbReference type="Pfam" id="PF00447">
    <property type="entry name" value="HSF_DNA-bind"/>
    <property type="match status" value="1"/>
</dbReference>
<keyword evidence="17" id="KW-1185">Reference proteome</keyword>
<evidence type="ECO:0000259" key="15">
    <source>
        <dbReference type="PROSITE" id="PS00434"/>
    </source>
</evidence>
<evidence type="ECO:0000256" key="11">
    <source>
        <dbReference type="ARBA" id="ARBA00081483"/>
    </source>
</evidence>
<dbReference type="InParanoid" id="A0A068TT32"/>
<dbReference type="GO" id="GO:0000978">
    <property type="term" value="F:RNA polymerase II cis-regulatory region sequence-specific DNA binding"/>
    <property type="evidence" value="ECO:0007669"/>
    <property type="project" value="TreeGrafter"/>
</dbReference>
<dbReference type="PANTHER" id="PTHR10015:SF334">
    <property type="entry name" value="HEAT STRESS TRANSCRIPTION FACTOR A-6B"/>
    <property type="match status" value="1"/>
</dbReference>
<comment type="similarity">
    <text evidence="2 12">Belongs to the HSF family.</text>
</comment>
<accession>A0A068TT32</accession>
<dbReference type="InterPro" id="IPR036388">
    <property type="entry name" value="WH-like_DNA-bd_sf"/>
</dbReference>
<dbReference type="GO" id="GO:0006357">
    <property type="term" value="P:regulation of transcription by RNA polymerase II"/>
    <property type="evidence" value="ECO:0007669"/>
    <property type="project" value="TreeGrafter"/>
</dbReference>
<dbReference type="PhylomeDB" id="A0A068TT32"/>
<keyword evidence="4" id="KW-0805">Transcription regulation</keyword>
<evidence type="ECO:0000313" key="17">
    <source>
        <dbReference type="Proteomes" id="UP000295252"/>
    </source>
</evidence>
<evidence type="ECO:0000256" key="8">
    <source>
        <dbReference type="ARBA" id="ARBA00023163"/>
    </source>
</evidence>
<evidence type="ECO:0000256" key="5">
    <source>
        <dbReference type="ARBA" id="ARBA00023016"/>
    </source>
</evidence>
<sequence length="362" mass="41510">MNPLGSSVKEEFPAGSSSWYSDETFSSATPQPMEGLRESGPPPFLTKTYDLVDDPSTDHIVCWSKGNNSFIVWDPQTFAMNLLPRYFKHNNFSSFVRQLNTYGFRKVDAEKWEFANEGFLKGQRHLLRNVRRRKTPPHLQSSNPNLESCLEVGRFGLDVEVDRLRRDKQVLMLELVRLRQQQQNTKAYLKTMEQRLRGTENEQQQMMTFLARAIQNPRILEQLVQQKDKRKELEEAIGNKRRRPIDKGPSFSVGVGEFGQEGEEVNDYVKLECQDYGHDLTGLTDFELNTLAINMQEPTPPPMNLEEEYVGKDDDSFDDGFWDGLIHEGIENDIGLRGGEGEDLEDLDLLTDQLGFLGSNPP</sequence>
<evidence type="ECO:0000256" key="4">
    <source>
        <dbReference type="ARBA" id="ARBA00023015"/>
    </source>
</evidence>
<dbReference type="OrthoDB" id="60033at2759"/>
<evidence type="ECO:0000256" key="9">
    <source>
        <dbReference type="ARBA" id="ARBA00023242"/>
    </source>
</evidence>
<name>A0A068TT32_COFCA</name>
<dbReference type="EMBL" id="HG739087">
    <property type="protein sequence ID" value="CDO99109.1"/>
    <property type="molecule type" value="Genomic_DNA"/>
</dbReference>
<organism evidence="16 17">
    <name type="scientific">Coffea canephora</name>
    <name type="common">Robusta coffee</name>
    <dbReference type="NCBI Taxonomy" id="49390"/>
    <lineage>
        <taxon>Eukaryota</taxon>
        <taxon>Viridiplantae</taxon>
        <taxon>Streptophyta</taxon>
        <taxon>Embryophyta</taxon>
        <taxon>Tracheophyta</taxon>
        <taxon>Spermatophyta</taxon>
        <taxon>Magnoliopsida</taxon>
        <taxon>eudicotyledons</taxon>
        <taxon>Gunneridae</taxon>
        <taxon>Pentapetalae</taxon>
        <taxon>asterids</taxon>
        <taxon>lamiids</taxon>
        <taxon>Gentianales</taxon>
        <taxon>Rubiaceae</taxon>
        <taxon>Ixoroideae</taxon>
        <taxon>Gardenieae complex</taxon>
        <taxon>Bertiereae - Coffeeae clade</taxon>
        <taxon>Coffeeae</taxon>
        <taxon>Coffea</taxon>
    </lineage>
</organism>
<dbReference type="GO" id="GO:0034605">
    <property type="term" value="P:cellular response to heat"/>
    <property type="evidence" value="ECO:0007669"/>
    <property type="project" value="TreeGrafter"/>
</dbReference>
<dbReference type="GO" id="GO:0003700">
    <property type="term" value="F:DNA-binding transcription factor activity"/>
    <property type="evidence" value="ECO:0007669"/>
    <property type="project" value="InterPro"/>
</dbReference>
<feature type="domain" description="HSF-type DNA-binding" evidence="15">
    <location>
        <begin position="83"/>
        <end position="107"/>
    </location>
</feature>
<evidence type="ECO:0000256" key="14">
    <source>
        <dbReference type="SAM" id="MobiDB-lite"/>
    </source>
</evidence>
<keyword evidence="8" id="KW-0804">Transcription</keyword>
<keyword evidence="9" id="KW-0539">Nucleus</keyword>